<keyword evidence="2" id="KW-1185">Reference proteome</keyword>
<dbReference type="InterPro" id="IPR022208">
    <property type="entry name" value="DUF3737"/>
</dbReference>
<dbReference type="InterPro" id="IPR012334">
    <property type="entry name" value="Pectin_lyas_fold"/>
</dbReference>
<dbReference type="Proteomes" id="UP000193944">
    <property type="component" value="Unassembled WGS sequence"/>
</dbReference>
<dbReference type="Pfam" id="PF12541">
    <property type="entry name" value="DUF3737"/>
    <property type="match status" value="1"/>
</dbReference>
<dbReference type="OrthoDB" id="2104657at2759"/>
<dbReference type="EMBL" id="MCFG01000159">
    <property type="protein sequence ID" value="ORX79971.1"/>
    <property type="molecule type" value="Genomic_DNA"/>
</dbReference>
<evidence type="ECO:0000313" key="2">
    <source>
        <dbReference type="Proteomes" id="UP000193944"/>
    </source>
</evidence>
<dbReference type="AlphaFoldDB" id="A0A1Y1X2E2"/>
<dbReference type="SUPFAM" id="SSF51126">
    <property type="entry name" value="Pectin lyase-like"/>
    <property type="match status" value="1"/>
</dbReference>
<protein>
    <recommendedName>
        <fullName evidence="3">Pectin lyase-like protein</fullName>
    </recommendedName>
</protein>
<accession>A0A1Y1X2E2</accession>
<sequence>MIDIAQNSALQNSNLFKVQQPQLKTINVIENKTYDEERALYNVKDTHIRNCTFAGPRDGESSLKESRNIVVDSCNFSLRYPLWHSQKYVLKNSNLDEKTRAPIWYANDGYIDSCKIESVKCLRECHNTTINNSTIISPEFGWKCNDIEINNSTIDSVYMLFGTNNVKINNIRFSGKYSFQYMENLSISNSYLDTKDAFWHSKNVTVKNSTLKGEYLAWFSEGLTLINCKIIGTQPLCYCKNLKLINCTMEGTDLSFEYSEVEASINGHIDSIKNPKSGKITVDSVGEIILEDSIMENNAQIIIRKEKIQN</sequence>
<organism evidence="1 2">
    <name type="scientific">Anaeromyces robustus</name>
    <dbReference type="NCBI Taxonomy" id="1754192"/>
    <lineage>
        <taxon>Eukaryota</taxon>
        <taxon>Fungi</taxon>
        <taxon>Fungi incertae sedis</taxon>
        <taxon>Chytridiomycota</taxon>
        <taxon>Chytridiomycota incertae sedis</taxon>
        <taxon>Neocallimastigomycetes</taxon>
        <taxon>Neocallimastigales</taxon>
        <taxon>Neocallimastigaceae</taxon>
        <taxon>Anaeromyces</taxon>
    </lineage>
</organism>
<reference evidence="1 2" key="2">
    <citation type="submission" date="2016-08" db="EMBL/GenBank/DDBJ databases">
        <title>Pervasive Adenine N6-methylation of Active Genes in Fungi.</title>
        <authorList>
            <consortium name="DOE Joint Genome Institute"/>
            <person name="Mondo S.J."/>
            <person name="Dannebaum R.O."/>
            <person name="Kuo R.C."/>
            <person name="Labutti K."/>
            <person name="Haridas S."/>
            <person name="Kuo A."/>
            <person name="Salamov A."/>
            <person name="Ahrendt S.R."/>
            <person name="Lipzen A."/>
            <person name="Sullivan W."/>
            <person name="Andreopoulos W.B."/>
            <person name="Clum A."/>
            <person name="Lindquist E."/>
            <person name="Daum C."/>
            <person name="Ramamoorthy G.K."/>
            <person name="Gryganskyi A."/>
            <person name="Culley D."/>
            <person name="Magnuson J.K."/>
            <person name="James T.Y."/>
            <person name="O'Malley M.A."/>
            <person name="Stajich J.E."/>
            <person name="Spatafora J.W."/>
            <person name="Visel A."/>
            <person name="Grigoriev I.V."/>
        </authorList>
    </citation>
    <scope>NUCLEOTIDE SEQUENCE [LARGE SCALE GENOMIC DNA]</scope>
    <source>
        <strain evidence="1 2">S4</strain>
    </source>
</reference>
<name>A0A1Y1X2E2_9FUNG</name>
<dbReference type="InterPro" id="IPR011050">
    <property type="entry name" value="Pectin_lyase_fold/virulence"/>
</dbReference>
<evidence type="ECO:0008006" key="3">
    <source>
        <dbReference type="Google" id="ProtNLM"/>
    </source>
</evidence>
<reference evidence="1 2" key="1">
    <citation type="submission" date="2016-08" db="EMBL/GenBank/DDBJ databases">
        <title>A Parts List for Fungal Cellulosomes Revealed by Comparative Genomics.</title>
        <authorList>
            <consortium name="DOE Joint Genome Institute"/>
            <person name="Haitjema C.H."/>
            <person name="Gilmore S.P."/>
            <person name="Henske J.K."/>
            <person name="Solomon K.V."/>
            <person name="De Groot R."/>
            <person name="Kuo A."/>
            <person name="Mondo S.J."/>
            <person name="Salamov A.A."/>
            <person name="Labutti K."/>
            <person name="Zhao Z."/>
            <person name="Chiniquy J."/>
            <person name="Barry K."/>
            <person name="Brewer H.M."/>
            <person name="Purvine S.O."/>
            <person name="Wright A.T."/>
            <person name="Boxma B."/>
            <person name="Van Alen T."/>
            <person name="Hackstein J.H."/>
            <person name="Baker S.E."/>
            <person name="Grigoriev I.V."/>
            <person name="O'Malley M.A."/>
        </authorList>
    </citation>
    <scope>NUCLEOTIDE SEQUENCE [LARGE SCALE GENOMIC DNA]</scope>
    <source>
        <strain evidence="1 2">S4</strain>
    </source>
</reference>
<proteinExistence type="predicted"/>
<dbReference type="Gene3D" id="2.160.20.10">
    <property type="entry name" value="Single-stranded right-handed beta-helix, Pectin lyase-like"/>
    <property type="match status" value="1"/>
</dbReference>
<evidence type="ECO:0000313" key="1">
    <source>
        <dbReference type="EMBL" id="ORX79971.1"/>
    </source>
</evidence>
<gene>
    <name evidence="1" type="ORF">BCR32DRAFT_245973</name>
</gene>
<comment type="caution">
    <text evidence="1">The sequence shown here is derived from an EMBL/GenBank/DDBJ whole genome shotgun (WGS) entry which is preliminary data.</text>
</comment>